<evidence type="ECO:0000256" key="1">
    <source>
        <dbReference type="SAM" id="Phobius"/>
    </source>
</evidence>
<keyword evidence="1" id="KW-0812">Transmembrane</keyword>
<accession>A0ABQ4CM29</accession>
<evidence type="ECO:0000313" key="2">
    <source>
        <dbReference type="EMBL" id="GIF72356.1"/>
    </source>
</evidence>
<name>A0ABQ4CM29_9ACTN</name>
<comment type="caution">
    <text evidence="2">The sequence shown here is derived from an EMBL/GenBank/DDBJ whole genome shotgun (WGS) entry which is preliminary data.</text>
</comment>
<feature type="transmembrane region" description="Helical" evidence="1">
    <location>
        <begin position="82"/>
        <end position="101"/>
    </location>
</feature>
<dbReference type="Proteomes" id="UP000604117">
    <property type="component" value="Unassembled WGS sequence"/>
</dbReference>
<protein>
    <submittedName>
        <fullName evidence="2">Uncharacterized protein</fullName>
    </submittedName>
</protein>
<feature type="transmembrane region" description="Helical" evidence="1">
    <location>
        <begin position="121"/>
        <end position="142"/>
    </location>
</feature>
<organism evidence="2 3">
    <name type="scientific">Asanoa siamensis</name>
    <dbReference type="NCBI Taxonomy" id="926357"/>
    <lineage>
        <taxon>Bacteria</taxon>
        <taxon>Bacillati</taxon>
        <taxon>Actinomycetota</taxon>
        <taxon>Actinomycetes</taxon>
        <taxon>Micromonosporales</taxon>
        <taxon>Micromonosporaceae</taxon>
        <taxon>Asanoa</taxon>
    </lineage>
</organism>
<gene>
    <name evidence="2" type="ORF">Asi02nite_18740</name>
</gene>
<keyword evidence="3" id="KW-1185">Reference proteome</keyword>
<dbReference type="EMBL" id="BONE01000011">
    <property type="protein sequence ID" value="GIF72356.1"/>
    <property type="molecule type" value="Genomic_DNA"/>
</dbReference>
<sequence>MRVVLWLLAGIVVVSLARAVAALTVRPGVRRAAAGDLMRDTLGRTAVFDTQDVVTYGVVAGLALAAVLLAVLLALRGPVSGARWATLGVLCVALLGQVLYISTDLAGTPVRLGVVPGWYPLTQQLIEVVLLLASAAALTLLLHGSVREYFEEGVTDADAGPDGFDRALDAVRRRRAAQG</sequence>
<keyword evidence="1" id="KW-0472">Membrane</keyword>
<proteinExistence type="predicted"/>
<reference evidence="2 3" key="1">
    <citation type="submission" date="2021-01" db="EMBL/GenBank/DDBJ databases">
        <title>Whole genome shotgun sequence of Asanoa siamensis NBRC 107932.</title>
        <authorList>
            <person name="Komaki H."/>
            <person name="Tamura T."/>
        </authorList>
    </citation>
    <scope>NUCLEOTIDE SEQUENCE [LARGE SCALE GENOMIC DNA]</scope>
    <source>
        <strain evidence="2 3">NBRC 107932</strain>
    </source>
</reference>
<evidence type="ECO:0000313" key="3">
    <source>
        <dbReference type="Proteomes" id="UP000604117"/>
    </source>
</evidence>
<keyword evidence="1" id="KW-1133">Transmembrane helix</keyword>
<feature type="transmembrane region" description="Helical" evidence="1">
    <location>
        <begin position="53"/>
        <end position="75"/>
    </location>
</feature>